<sequence length="143" mass="15856">MKRRSFLTHSAAAGLAAGLPLRANAAEAVLLRDMYANGMDFSDLAQSLEGQRVTLEGYMAPPLKANSTFFVLTKMPMTVCPFCETEAEWPDDIAAVYTSRIYDVVYYSVKLLTTGRLELGTERDEETGFVSRLRLVDASFDRA</sequence>
<feature type="signal peptide" evidence="1">
    <location>
        <begin position="1"/>
        <end position="25"/>
    </location>
</feature>
<feature type="chain" id="PRO_5025514096" evidence="1">
    <location>
        <begin position="26"/>
        <end position="143"/>
    </location>
</feature>
<dbReference type="RefSeq" id="WP_163894606.1">
    <property type="nucleotide sequence ID" value="NZ_JAAFYS010000003.1"/>
</dbReference>
<dbReference type="AlphaFoldDB" id="A0A6B2JKL5"/>
<dbReference type="PROSITE" id="PS51318">
    <property type="entry name" value="TAT"/>
    <property type="match status" value="1"/>
</dbReference>
<protein>
    <submittedName>
        <fullName evidence="2">Twin-arginine translocation signal domain-containing protein</fullName>
    </submittedName>
</protein>
<dbReference type="Proteomes" id="UP000474757">
    <property type="component" value="Unassembled WGS sequence"/>
</dbReference>
<dbReference type="NCBIfam" id="TIGR01409">
    <property type="entry name" value="TAT_signal_seq"/>
    <property type="match status" value="1"/>
</dbReference>
<dbReference type="InterPro" id="IPR019546">
    <property type="entry name" value="TAT_signal_bac_arc"/>
</dbReference>
<reference evidence="2 3" key="1">
    <citation type="submission" date="2020-02" db="EMBL/GenBank/DDBJ databases">
        <title>Pseudoroseicyclus tamarix, sp. nov., isolated from offshore sediment of a Tamarix chinensis forest.</title>
        <authorList>
            <person name="Gai Y."/>
        </authorList>
    </citation>
    <scope>NUCLEOTIDE SEQUENCE [LARGE SCALE GENOMIC DNA]</scope>
    <source>
        <strain evidence="2 3">CLL3-39</strain>
    </source>
</reference>
<proteinExistence type="predicted"/>
<evidence type="ECO:0000256" key="1">
    <source>
        <dbReference type="SAM" id="SignalP"/>
    </source>
</evidence>
<dbReference type="EMBL" id="JAAGAB010000003">
    <property type="protein sequence ID" value="NDV02033.1"/>
    <property type="molecule type" value="Genomic_DNA"/>
</dbReference>
<accession>A0A6B2JKL5</accession>
<comment type="caution">
    <text evidence="2">The sequence shown here is derived from an EMBL/GenBank/DDBJ whole genome shotgun (WGS) entry which is preliminary data.</text>
</comment>
<evidence type="ECO:0000313" key="2">
    <source>
        <dbReference type="EMBL" id="NDV02033.1"/>
    </source>
</evidence>
<dbReference type="InterPro" id="IPR006311">
    <property type="entry name" value="TAT_signal"/>
</dbReference>
<organism evidence="2 3">
    <name type="scientific">Pseudoroseicyclus tamaricis</name>
    <dbReference type="NCBI Taxonomy" id="2705421"/>
    <lineage>
        <taxon>Bacteria</taxon>
        <taxon>Pseudomonadati</taxon>
        <taxon>Pseudomonadota</taxon>
        <taxon>Alphaproteobacteria</taxon>
        <taxon>Rhodobacterales</taxon>
        <taxon>Paracoccaceae</taxon>
        <taxon>Pseudoroseicyclus</taxon>
    </lineage>
</organism>
<keyword evidence="1" id="KW-0732">Signal</keyword>
<gene>
    <name evidence="2" type="ORF">GZA08_13760</name>
</gene>
<name>A0A6B2JKL5_9RHOB</name>
<evidence type="ECO:0000313" key="3">
    <source>
        <dbReference type="Proteomes" id="UP000474757"/>
    </source>
</evidence>
<keyword evidence="3" id="KW-1185">Reference proteome</keyword>